<feature type="compositionally biased region" description="Polar residues" evidence="11">
    <location>
        <begin position="771"/>
        <end position="783"/>
    </location>
</feature>
<dbReference type="OrthoDB" id="6077919at2759"/>
<feature type="region of interest" description="Disordered" evidence="11">
    <location>
        <begin position="927"/>
        <end position="946"/>
    </location>
</feature>
<dbReference type="InterPro" id="IPR056438">
    <property type="entry name" value="Znf-C2H2_CTCF"/>
</dbReference>
<dbReference type="FunFam" id="3.30.160.60:FF:001657">
    <property type="entry name" value="Zinc finger protein 142"/>
    <property type="match status" value="1"/>
</dbReference>
<dbReference type="GO" id="GO:0008270">
    <property type="term" value="F:zinc ion binding"/>
    <property type="evidence" value="ECO:0007669"/>
    <property type="project" value="UniProtKB-KW"/>
</dbReference>
<feature type="domain" description="C2H2-type" evidence="12">
    <location>
        <begin position="32"/>
        <end position="64"/>
    </location>
</feature>
<dbReference type="PROSITE" id="PS00028">
    <property type="entry name" value="ZINC_FINGER_C2H2_1"/>
    <property type="match status" value="16"/>
</dbReference>
<feature type="domain" description="C2H2-type" evidence="12">
    <location>
        <begin position="224"/>
        <end position="251"/>
    </location>
</feature>
<dbReference type="GO" id="GO:0043565">
    <property type="term" value="F:sequence-specific DNA binding"/>
    <property type="evidence" value="ECO:0007669"/>
    <property type="project" value="UniProtKB-ARBA"/>
</dbReference>
<feature type="domain" description="C2H2-type" evidence="12">
    <location>
        <begin position="313"/>
        <end position="343"/>
    </location>
</feature>
<feature type="domain" description="C2H2-type" evidence="12">
    <location>
        <begin position="1221"/>
        <end position="1249"/>
    </location>
</feature>
<evidence type="ECO:0000313" key="14">
    <source>
        <dbReference type="Proteomes" id="UP000261560"/>
    </source>
</evidence>
<dbReference type="GO" id="GO:0005694">
    <property type="term" value="C:chromosome"/>
    <property type="evidence" value="ECO:0007669"/>
    <property type="project" value="UniProtKB-ARBA"/>
</dbReference>
<evidence type="ECO:0000256" key="7">
    <source>
        <dbReference type="ARBA" id="ARBA00023125"/>
    </source>
</evidence>
<feature type="region of interest" description="Disordered" evidence="11">
    <location>
        <begin position="764"/>
        <end position="789"/>
    </location>
</feature>
<dbReference type="RefSeq" id="XP_024142265.1">
    <property type="nucleotide sequence ID" value="XM_024286497.2"/>
</dbReference>
<dbReference type="PANTHER" id="PTHR24379:SF121">
    <property type="entry name" value="C2H2-TYPE DOMAIN-CONTAINING PROTEIN"/>
    <property type="match status" value="1"/>
</dbReference>
<evidence type="ECO:0000256" key="3">
    <source>
        <dbReference type="ARBA" id="ARBA00022737"/>
    </source>
</evidence>
<feature type="region of interest" description="Disordered" evidence="11">
    <location>
        <begin position="143"/>
        <end position="168"/>
    </location>
</feature>
<evidence type="ECO:0000313" key="13">
    <source>
        <dbReference type="Ensembl" id="ENSOMEP00000034753.1"/>
    </source>
</evidence>
<feature type="domain" description="C2H2-type" evidence="12">
    <location>
        <begin position="570"/>
        <end position="598"/>
    </location>
</feature>
<evidence type="ECO:0000256" key="6">
    <source>
        <dbReference type="ARBA" id="ARBA00023015"/>
    </source>
</evidence>
<feature type="domain" description="C2H2-type" evidence="12">
    <location>
        <begin position="459"/>
        <end position="486"/>
    </location>
</feature>
<name>A0A3B3DXA4_ORYME</name>
<dbReference type="GeneTree" id="ENSGT00940000163074"/>
<feature type="region of interest" description="Disordered" evidence="11">
    <location>
        <begin position="184"/>
        <end position="212"/>
    </location>
</feature>
<feature type="domain" description="C2H2-type" evidence="12">
    <location>
        <begin position="603"/>
        <end position="631"/>
    </location>
</feature>
<dbReference type="InterPro" id="IPR013087">
    <property type="entry name" value="Znf_C2H2_type"/>
</dbReference>
<reference evidence="13" key="1">
    <citation type="submission" date="2025-08" db="UniProtKB">
        <authorList>
            <consortium name="Ensembl"/>
        </authorList>
    </citation>
    <scope>IDENTIFICATION</scope>
</reference>
<dbReference type="GeneID" id="112155079"/>
<dbReference type="Ensembl" id="ENSOMET00000035804.1">
    <property type="protein sequence ID" value="ENSOMEP00000034753.1"/>
    <property type="gene ID" value="ENSOMEG00000000914.1"/>
</dbReference>
<feature type="domain" description="C2H2-type" evidence="12">
    <location>
        <begin position="252"/>
        <end position="279"/>
    </location>
</feature>
<evidence type="ECO:0000256" key="9">
    <source>
        <dbReference type="ARBA" id="ARBA00023242"/>
    </source>
</evidence>
<dbReference type="STRING" id="30732.ENSOMEP00000034753"/>
<keyword evidence="3" id="KW-0677">Repeat</keyword>
<dbReference type="FunFam" id="3.30.160.60:FF:000012">
    <property type="entry name" value="RB-associated KRAB zinc finger protein-like"/>
    <property type="match status" value="1"/>
</dbReference>
<accession>A0A3B3DXA4</accession>
<evidence type="ECO:0000259" key="12">
    <source>
        <dbReference type="PROSITE" id="PS50157"/>
    </source>
</evidence>
<dbReference type="GO" id="GO:0005634">
    <property type="term" value="C:nucleus"/>
    <property type="evidence" value="ECO:0007669"/>
    <property type="project" value="UniProtKB-SubCell"/>
</dbReference>
<organism evidence="13 14">
    <name type="scientific">Oryzias melastigma</name>
    <name type="common">Marine medaka</name>
    <dbReference type="NCBI Taxonomy" id="30732"/>
    <lineage>
        <taxon>Eukaryota</taxon>
        <taxon>Metazoa</taxon>
        <taxon>Chordata</taxon>
        <taxon>Craniata</taxon>
        <taxon>Vertebrata</taxon>
        <taxon>Euteleostomi</taxon>
        <taxon>Actinopterygii</taxon>
        <taxon>Neopterygii</taxon>
        <taxon>Teleostei</taxon>
        <taxon>Neoteleostei</taxon>
        <taxon>Acanthomorphata</taxon>
        <taxon>Ovalentaria</taxon>
        <taxon>Atherinomorphae</taxon>
        <taxon>Beloniformes</taxon>
        <taxon>Adrianichthyidae</taxon>
        <taxon>Oryziinae</taxon>
        <taxon>Oryzias</taxon>
    </lineage>
</organism>
<protein>
    <submittedName>
        <fullName evidence="13">Zinc finger protein 142</fullName>
    </submittedName>
</protein>
<feature type="compositionally biased region" description="Basic and acidic residues" evidence="11">
    <location>
        <begin position="930"/>
        <end position="946"/>
    </location>
</feature>
<feature type="domain" description="C2H2-type" evidence="12">
    <location>
        <begin position="1446"/>
        <end position="1474"/>
    </location>
</feature>
<dbReference type="InterPro" id="IPR036236">
    <property type="entry name" value="Znf_C2H2_sf"/>
</dbReference>
<dbReference type="OMA" id="ADCEYST"/>
<feature type="domain" description="C2H2-type" evidence="12">
    <location>
        <begin position="1531"/>
        <end position="1558"/>
    </location>
</feature>
<keyword evidence="4 10" id="KW-0863">Zinc-finger</keyword>
<feature type="compositionally biased region" description="Polar residues" evidence="11">
    <location>
        <begin position="9"/>
        <end position="22"/>
    </location>
</feature>
<keyword evidence="14" id="KW-1185">Reference proteome</keyword>
<evidence type="ECO:0000256" key="1">
    <source>
        <dbReference type="ARBA" id="ARBA00004123"/>
    </source>
</evidence>
<dbReference type="Pfam" id="PF13909">
    <property type="entry name" value="zf-H2C2_5"/>
    <property type="match status" value="2"/>
</dbReference>
<comment type="subcellular location">
    <subcellularLocation>
        <location evidence="1">Nucleus</location>
    </subcellularLocation>
</comment>
<keyword evidence="8" id="KW-0804">Transcription</keyword>
<keyword evidence="9" id="KW-0539">Nucleus</keyword>
<dbReference type="Pfam" id="PF23611">
    <property type="entry name" value="zf-C2H2_16"/>
    <property type="match status" value="1"/>
</dbReference>
<dbReference type="SMART" id="SM00355">
    <property type="entry name" value="ZnF_C2H2"/>
    <property type="match status" value="36"/>
</dbReference>
<dbReference type="Pfam" id="PF23574">
    <property type="entry name" value="zf-C2H2_ZNF142_18"/>
    <property type="match status" value="1"/>
</dbReference>
<keyword evidence="7" id="KW-0238">DNA-binding</keyword>
<sequence>MELIENSCDKLSSQPRPQTQAFSTSQGQLDMYKCSQCSQMFGKPTALKQHFKVNHREPHIKERLTCFEQGCQFSSSNHQEYQSHLTSMHGLNLIPCTSSSCTWAFPTREEMEGHRESHLPFGCFCCPFVAQTAKALRDHLNRLHDNSEGNQTESTQTPKGPKRSKRKLESSFVLYPNEEVLERKKSSKKLRITEEKEKSSAPDETPLPSKEYLAEGSENVYRTHTCPKCRRCFKMRSHLQEHLRLHFPDPSLQCPTCERFFTSSSKLRVHRRREAGEKSHCCNLCEYTAVERNAIRRHLASVHPNEAAKNHSFVCPSCDQTFNQARALKAHIKTHNIPTDSKPLDCFQESCSFQTYLSKELIKHTAEVHGVKAVECRHHACGAVFQSEGYMEAHYQKHLPYHCAECDFTCSNKTVFLRHRRDGHPGNKELCCGFCSFVTFNPVEFEHHRGHLHANEKIHHCSQCSYSTSHKRGLKRHMLMHSGEKPHKCTLCDFRCRDESYLSKHMLIHSDDKNFMCSECGYVTKWKHYLTVHMRKHEGDLRYSCDQCQYRCHRMDQLTSHKLRHQAKSLMCEICAYACKRKFELRNHMLAKHSAEEKQPTVHKCKYCAYSTLHRQALQNHENCKHTKLKEFQCALCVYSSFSSVSLFLHKKKAHRYVPGDKKWLEDYAAKEKERTSAELMQDFYTKPTLDLDQSEESSLMEPVSPSAPDRRESADHHSYWEGTPPPVDSGLVLHEQYCTLVLSPLTSTVSSSLANAEKNSDLNEIEPQPLQGNADFSTPASSSEEDDAAVQTVVCEQKELEDACERLNDARSPVKHTEPENNELQHSMHLKAMKQHDKDQAETMVLEGQVEMLVVQSENMYQCDKCSYGTCKETAFRHHCQTLCHKRIKAGGGQFKQRRGLHNHLRRLWPSHSHKTVLQDCQAVNEVSTEGHEEPEQIDGRRRSEEMQQKEIFIDLKSLKLYQQKQKASNSEAFASSVPQQQKISNQAKKVSNFKGLKGRSSFSLSNKSNYSKITYIENNGVFICKLCKFTSGTLMTVKQHILTHREMCKNTETSAEEVSEGDKLAPNHSKAEKNIDGPRMGQEFKCPNRRSQKKQLDSHGETSCMKVGEVQCTACSFVAPSKVSLTRHVLYSHKKKMFFAANLKRLRCQYCSFGCTRKGILERHVLLKHKCARLKTRKKPEPLRSGIGCYSCNRCDFSAHTPHGLRRHSRKCPTGDSQHVCTHCDAPFSSDIALRNHSKRSHSLQVSFSCKLCDFTCTRDGLLKAHQQSSHPRVKCTTCQKTFETEKSLEIHQRVHQTHGCRLCPFTAKTRQLLADHLLSEHEDGYPESKALKCSFCPFVCHHHLVLEQHLRSHGSKRLYKCTDCQYSTRNKQKITWHIRIHTGEKPYSCEQCTYTCADPSRLKLHMRVHQEEKKYLCPECGYKCKWATQLKYHMTKHTGEKPYSCDQCDYRTNRADALRAHRDTQHCDTRSYVCEECGKTFKTSFILKTHQRKHIAGRPYTCGICQKTFRWPAGLRHHYLSHTKQQPFRCLHCSYRAKQKFQVVKHLQRHHPEMPTEQGVLKDLEAGTLTLKEALEGTLEEKAASPVIEEEETVNNLVVKIQNSNDAQKRGT</sequence>
<feature type="compositionally biased region" description="Basic and acidic residues" evidence="11">
    <location>
        <begin position="191"/>
        <end position="201"/>
    </location>
</feature>
<feature type="region of interest" description="Disordered" evidence="11">
    <location>
        <begin position="691"/>
        <end position="724"/>
    </location>
</feature>
<feature type="domain" description="C2H2-type" evidence="12">
    <location>
        <begin position="515"/>
        <end position="542"/>
    </location>
</feature>
<evidence type="ECO:0000256" key="11">
    <source>
        <dbReference type="SAM" id="MobiDB-lite"/>
    </source>
</evidence>
<feature type="domain" description="C2H2-type" evidence="12">
    <location>
        <begin position="1276"/>
        <end position="1298"/>
    </location>
</feature>
<feature type="compositionally biased region" description="Basic and acidic residues" evidence="11">
    <location>
        <begin position="1062"/>
        <end position="1078"/>
    </location>
</feature>
<keyword evidence="5" id="KW-0862">Zinc</keyword>
<feature type="domain" description="C2H2-type" evidence="12">
    <location>
        <begin position="1475"/>
        <end position="1502"/>
    </location>
</feature>
<dbReference type="FunFam" id="3.30.160.60:FF:002452">
    <property type="entry name" value="zinc finger protein 142 isoform X4"/>
    <property type="match status" value="1"/>
</dbReference>
<proteinExistence type="predicted"/>
<feature type="domain" description="C2H2-type" evidence="12">
    <location>
        <begin position="401"/>
        <end position="429"/>
    </location>
</feature>
<dbReference type="PANTHER" id="PTHR24379">
    <property type="entry name" value="KRAB AND ZINC FINGER DOMAIN-CONTAINING"/>
    <property type="match status" value="1"/>
</dbReference>
<feature type="region of interest" description="Disordered" evidence="11">
    <location>
        <begin position="1057"/>
        <end position="1096"/>
    </location>
</feature>
<evidence type="ECO:0000256" key="10">
    <source>
        <dbReference type="PROSITE-ProRule" id="PRU00042"/>
    </source>
</evidence>
<feature type="region of interest" description="Disordered" evidence="11">
    <location>
        <begin position="1"/>
        <end position="22"/>
    </location>
</feature>
<feature type="compositionally biased region" description="Polar residues" evidence="11">
    <location>
        <begin position="148"/>
        <end position="158"/>
    </location>
</feature>
<keyword evidence="2" id="KW-0479">Metal-binding</keyword>
<feature type="domain" description="C2H2-type" evidence="12">
    <location>
        <begin position="1390"/>
        <end position="1417"/>
    </location>
</feature>
<keyword evidence="6" id="KW-0805">Transcription regulation</keyword>
<dbReference type="PROSITE" id="PS50157">
    <property type="entry name" value="ZINC_FINGER_C2H2_2"/>
    <property type="match status" value="19"/>
</dbReference>
<dbReference type="GO" id="GO:0045893">
    <property type="term" value="P:positive regulation of DNA-templated transcription"/>
    <property type="evidence" value="ECO:0007669"/>
    <property type="project" value="UniProtKB-ARBA"/>
</dbReference>
<evidence type="ECO:0000256" key="5">
    <source>
        <dbReference type="ARBA" id="ARBA00022833"/>
    </source>
</evidence>
<dbReference type="Proteomes" id="UP000261560">
    <property type="component" value="Unplaced"/>
</dbReference>
<dbReference type="SUPFAM" id="SSF57667">
    <property type="entry name" value="beta-beta-alpha zinc fingers"/>
    <property type="match status" value="11"/>
</dbReference>
<feature type="domain" description="C2H2-type" evidence="12">
    <location>
        <begin position="1362"/>
        <end position="1389"/>
    </location>
</feature>
<feature type="domain" description="C2H2-type" evidence="12">
    <location>
        <begin position="1503"/>
        <end position="1530"/>
    </location>
</feature>
<dbReference type="FunFam" id="3.30.160.60:FF:001062">
    <property type="entry name" value="Zinc finger protein 142"/>
    <property type="match status" value="1"/>
</dbReference>
<dbReference type="PaxDb" id="30732-ENSOMEP00000034753"/>
<dbReference type="FunFam" id="3.30.160.60:FF:000614">
    <property type="entry name" value="Zinc finger protein 142"/>
    <property type="match status" value="1"/>
</dbReference>
<dbReference type="Gene3D" id="3.30.160.60">
    <property type="entry name" value="Classic Zinc Finger"/>
    <property type="match status" value="17"/>
</dbReference>
<dbReference type="FunFam" id="3.30.160.60:FF:001732">
    <property type="entry name" value="Zgc:162936"/>
    <property type="match status" value="1"/>
</dbReference>
<reference evidence="13" key="2">
    <citation type="submission" date="2025-09" db="UniProtKB">
        <authorList>
            <consortium name="Ensembl"/>
        </authorList>
    </citation>
    <scope>IDENTIFICATION</scope>
</reference>
<dbReference type="FunFam" id="3.30.160.60:FF:002117">
    <property type="entry name" value="Zinc finger protein 142"/>
    <property type="match status" value="1"/>
</dbReference>
<feature type="domain" description="C2H2-type" evidence="12">
    <location>
        <begin position="1418"/>
        <end position="1445"/>
    </location>
</feature>
<evidence type="ECO:0000256" key="4">
    <source>
        <dbReference type="ARBA" id="ARBA00022771"/>
    </source>
</evidence>
<feature type="compositionally biased region" description="Basic and acidic residues" evidence="11">
    <location>
        <begin position="709"/>
        <end position="720"/>
    </location>
</feature>
<evidence type="ECO:0000256" key="2">
    <source>
        <dbReference type="ARBA" id="ARBA00022723"/>
    </source>
</evidence>
<evidence type="ECO:0000256" key="8">
    <source>
        <dbReference type="ARBA" id="ARBA00023163"/>
    </source>
</evidence>
<dbReference type="Pfam" id="PF00096">
    <property type="entry name" value="zf-C2H2"/>
    <property type="match status" value="4"/>
</dbReference>
<dbReference type="InterPro" id="IPR057828">
    <property type="entry name" value="Znf_C2H2_ZNF142_13th"/>
</dbReference>
<feature type="domain" description="C2H2-type" evidence="12">
    <location>
        <begin position="487"/>
        <end position="514"/>
    </location>
</feature>